<dbReference type="SMART" id="SM00387">
    <property type="entry name" value="HATPase_c"/>
    <property type="match status" value="1"/>
</dbReference>
<evidence type="ECO:0000313" key="8">
    <source>
        <dbReference type="Proteomes" id="UP001596303"/>
    </source>
</evidence>
<dbReference type="RefSeq" id="WP_377378839.1">
    <property type="nucleotide sequence ID" value="NZ_JBHSSW010000012.1"/>
</dbReference>
<dbReference type="SUPFAM" id="SSF47384">
    <property type="entry name" value="Homodimeric domain of signal transducing histidine kinase"/>
    <property type="match status" value="1"/>
</dbReference>
<evidence type="ECO:0000256" key="4">
    <source>
        <dbReference type="ARBA" id="ARBA00022679"/>
    </source>
</evidence>
<evidence type="ECO:0000256" key="2">
    <source>
        <dbReference type="ARBA" id="ARBA00012438"/>
    </source>
</evidence>
<keyword evidence="4" id="KW-0808">Transferase</keyword>
<dbReference type="InterPro" id="IPR003594">
    <property type="entry name" value="HATPase_dom"/>
</dbReference>
<organism evidence="7 8">
    <name type="scientific">Ponticaulis profundi</name>
    <dbReference type="NCBI Taxonomy" id="2665222"/>
    <lineage>
        <taxon>Bacteria</taxon>
        <taxon>Pseudomonadati</taxon>
        <taxon>Pseudomonadota</taxon>
        <taxon>Alphaproteobacteria</taxon>
        <taxon>Hyphomonadales</taxon>
        <taxon>Hyphomonadaceae</taxon>
        <taxon>Ponticaulis</taxon>
    </lineage>
</organism>
<evidence type="ECO:0000259" key="6">
    <source>
        <dbReference type="PROSITE" id="PS50109"/>
    </source>
</evidence>
<dbReference type="PRINTS" id="PR00344">
    <property type="entry name" value="BCTRLSENSOR"/>
</dbReference>
<dbReference type="PROSITE" id="PS50109">
    <property type="entry name" value="HIS_KIN"/>
    <property type="match status" value="1"/>
</dbReference>
<dbReference type="EMBL" id="JBHSSW010000012">
    <property type="protein sequence ID" value="MFC6198542.1"/>
    <property type="molecule type" value="Genomic_DNA"/>
</dbReference>
<dbReference type="InterPro" id="IPR036097">
    <property type="entry name" value="HisK_dim/P_sf"/>
</dbReference>
<dbReference type="EC" id="2.7.13.3" evidence="2"/>
<comment type="catalytic activity">
    <reaction evidence="1">
        <text>ATP + protein L-histidine = ADP + protein N-phospho-L-histidine.</text>
        <dbReference type="EC" id="2.7.13.3"/>
    </reaction>
</comment>
<dbReference type="InterPro" id="IPR050351">
    <property type="entry name" value="BphY/WalK/GraS-like"/>
</dbReference>
<dbReference type="InterPro" id="IPR003661">
    <property type="entry name" value="HisK_dim/P_dom"/>
</dbReference>
<name>A0ABW1SAJ7_9PROT</name>
<dbReference type="Pfam" id="PF00512">
    <property type="entry name" value="HisKA"/>
    <property type="match status" value="1"/>
</dbReference>
<reference evidence="8" key="1">
    <citation type="journal article" date="2019" name="Int. J. Syst. Evol. Microbiol.">
        <title>The Global Catalogue of Microorganisms (GCM) 10K type strain sequencing project: providing services to taxonomists for standard genome sequencing and annotation.</title>
        <authorList>
            <consortium name="The Broad Institute Genomics Platform"/>
            <consortium name="The Broad Institute Genome Sequencing Center for Infectious Disease"/>
            <person name="Wu L."/>
            <person name="Ma J."/>
        </authorList>
    </citation>
    <scope>NUCLEOTIDE SEQUENCE [LARGE SCALE GENOMIC DNA]</scope>
    <source>
        <strain evidence="8">CGMCC-1.15741</strain>
    </source>
</reference>
<evidence type="ECO:0000256" key="5">
    <source>
        <dbReference type="ARBA" id="ARBA00022777"/>
    </source>
</evidence>
<dbReference type="SUPFAM" id="SSF55874">
    <property type="entry name" value="ATPase domain of HSP90 chaperone/DNA topoisomerase II/histidine kinase"/>
    <property type="match status" value="1"/>
</dbReference>
<evidence type="ECO:0000313" key="7">
    <source>
        <dbReference type="EMBL" id="MFC6198542.1"/>
    </source>
</evidence>
<proteinExistence type="predicted"/>
<keyword evidence="7" id="KW-0547">Nucleotide-binding</keyword>
<comment type="caution">
    <text evidence="7">The sequence shown here is derived from an EMBL/GenBank/DDBJ whole genome shotgun (WGS) entry which is preliminary data.</text>
</comment>
<evidence type="ECO:0000256" key="1">
    <source>
        <dbReference type="ARBA" id="ARBA00000085"/>
    </source>
</evidence>
<keyword evidence="8" id="KW-1185">Reference proteome</keyword>
<dbReference type="PANTHER" id="PTHR42878">
    <property type="entry name" value="TWO-COMPONENT HISTIDINE KINASE"/>
    <property type="match status" value="1"/>
</dbReference>
<dbReference type="Gene3D" id="3.30.565.10">
    <property type="entry name" value="Histidine kinase-like ATPase, C-terminal domain"/>
    <property type="match status" value="1"/>
</dbReference>
<accession>A0ABW1SAJ7</accession>
<dbReference type="InterPro" id="IPR005467">
    <property type="entry name" value="His_kinase_dom"/>
</dbReference>
<evidence type="ECO:0000256" key="3">
    <source>
        <dbReference type="ARBA" id="ARBA00022553"/>
    </source>
</evidence>
<dbReference type="SUPFAM" id="SSF55785">
    <property type="entry name" value="PYP-like sensor domain (PAS domain)"/>
    <property type="match status" value="1"/>
</dbReference>
<dbReference type="GO" id="GO:0005524">
    <property type="term" value="F:ATP binding"/>
    <property type="evidence" value="ECO:0007669"/>
    <property type="project" value="UniProtKB-KW"/>
</dbReference>
<dbReference type="PANTHER" id="PTHR42878:SF15">
    <property type="entry name" value="BACTERIOPHYTOCHROME"/>
    <property type="match status" value="1"/>
</dbReference>
<sequence>MFEALFHRSREAMMIVGYDRIIGSVNRKATQFLRTQASDLVGRSCDELFPDCDLEDLFRTAELIDGWTPPVRCMSSRFEDSLLDLRMLQLNYPPDEAAFALALYQESEDRVAFRKLREDVTDATRRASIERSLRQDLEEANSKLNAFANRAAHDLRGPLRRIRQALELNRMTSADPEAVPEILLLAEDSASELERLVKDLLNYSKQTSQGVKKENVRLPELIEEAARLRAAESNDLDWLETGPDVTVRGDPGLLSIVFGNILSNAITYQSAKRPLRVCVAAEMVGAGVKISISDNGIGFRKEDTDRVFRVFERLHASGDGAGLGLATCRELIINHGWEITASGEPDVGAVFSIHIPRHDFVSWDRHEKGGLASPS</sequence>
<dbReference type="InterPro" id="IPR036890">
    <property type="entry name" value="HATPase_C_sf"/>
</dbReference>
<feature type="domain" description="Histidine kinase" evidence="6">
    <location>
        <begin position="150"/>
        <end position="359"/>
    </location>
</feature>
<dbReference type="Gene3D" id="1.10.287.130">
    <property type="match status" value="1"/>
</dbReference>
<gene>
    <name evidence="7" type="ORF">ACFQDM_10640</name>
</gene>
<dbReference type="SMART" id="SM00388">
    <property type="entry name" value="HisKA"/>
    <property type="match status" value="1"/>
</dbReference>
<dbReference type="Gene3D" id="3.30.450.20">
    <property type="entry name" value="PAS domain"/>
    <property type="match status" value="1"/>
</dbReference>
<keyword evidence="5" id="KW-0418">Kinase</keyword>
<dbReference type="InterPro" id="IPR035965">
    <property type="entry name" value="PAS-like_dom_sf"/>
</dbReference>
<dbReference type="InterPro" id="IPR004358">
    <property type="entry name" value="Sig_transdc_His_kin-like_C"/>
</dbReference>
<protein>
    <recommendedName>
        <fullName evidence="2">histidine kinase</fullName>
        <ecNumber evidence="2">2.7.13.3</ecNumber>
    </recommendedName>
</protein>
<dbReference type="CDD" id="cd00082">
    <property type="entry name" value="HisKA"/>
    <property type="match status" value="1"/>
</dbReference>
<keyword evidence="3" id="KW-0597">Phosphoprotein</keyword>
<dbReference type="Pfam" id="PF02518">
    <property type="entry name" value="HATPase_c"/>
    <property type="match status" value="1"/>
</dbReference>
<dbReference type="Proteomes" id="UP001596303">
    <property type="component" value="Unassembled WGS sequence"/>
</dbReference>
<keyword evidence="7" id="KW-0067">ATP-binding</keyword>